<reference evidence="4" key="3">
    <citation type="submission" date="2015-02" db="UniProtKB">
        <authorList>
            <consortium name="EnsemblProtists"/>
        </authorList>
    </citation>
    <scope>IDENTIFICATION</scope>
    <source>
        <strain evidence="4">DAOM BR144</strain>
    </source>
</reference>
<accession>K3X4H4</accession>
<dbReference type="eggNOG" id="ENOG502RW19">
    <property type="taxonomic scope" value="Eukaryota"/>
</dbReference>
<feature type="region of interest" description="Disordered" evidence="1">
    <location>
        <begin position="100"/>
        <end position="148"/>
    </location>
</feature>
<name>K3X4H4_GLOUD</name>
<feature type="signal peptide" evidence="3">
    <location>
        <begin position="1"/>
        <end position="19"/>
    </location>
</feature>
<protein>
    <recommendedName>
        <fullName evidence="6">RxLR effector protein</fullName>
    </recommendedName>
</protein>
<reference evidence="5" key="1">
    <citation type="journal article" date="2010" name="Genome Biol.">
        <title>Genome sequence of the necrotrophic plant pathogen Pythium ultimum reveals original pathogenicity mechanisms and effector repertoire.</title>
        <authorList>
            <person name="Levesque C.A."/>
            <person name="Brouwer H."/>
            <person name="Cano L."/>
            <person name="Hamilton J.P."/>
            <person name="Holt C."/>
            <person name="Huitema E."/>
            <person name="Raffaele S."/>
            <person name="Robideau G.P."/>
            <person name="Thines M."/>
            <person name="Win J."/>
            <person name="Zerillo M.M."/>
            <person name="Beakes G.W."/>
            <person name="Boore J.L."/>
            <person name="Busam D."/>
            <person name="Dumas B."/>
            <person name="Ferriera S."/>
            <person name="Fuerstenberg S.I."/>
            <person name="Gachon C.M."/>
            <person name="Gaulin E."/>
            <person name="Govers F."/>
            <person name="Grenville-Briggs L."/>
            <person name="Horner N."/>
            <person name="Hostetler J."/>
            <person name="Jiang R.H."/>
            <person name="Johnson J."/>
            <person name="Krajaejun T."/>
            <person name="Lin H."/>
            <person name="Meijer H.J."/>
            <person name="Moore B."/>
            <person name="Morris P."/>
            <person name="Phuntmart V."/>
            <person name="Puiu D."/>
            <person name="Shetty J."/>
            <person name="Stajich J.E."/>
            <person name="Tripathy S."/>
            <person name="Wawra S."/>
            <person name="van West P."/>
            <person name="Whitty B.R."/>
            <person name="Coutinho P.M."/>
            <person name="Henrissat B."/>
            <person name="Martin F."/>
            <person name="Thomas P.D."/>
            <person name="Tyler B.M."/>
            <person name="De Vries R.P."/>
            <person name="Kamoun S."/>
            <person name="Yandell M."/>
            <person name="Tisserat N."/>
            <person name="Buell C.R."/>
        </authorList>
    </citation>
    <scope>NUCLEOTIDE SEQUENCE</scope>
    <source>
        <strain evidence="5">DAOM:BR144</strain>
    </source>
</reference>
<organism evidence="4 5">
    <name type="scientific">Globisporangium ultimum (strain ATCC 200006 / CBS 805.95 / DAOM BR144)</name>
    <name type="common">Pythium ultimum</name>
    <dbReference type="NCBI Taxonomy" id="431595"/>
    <lineage>
        <taxon>Eukaryota</taxon>
        <taxon>Sar</taxon>
        <taxon>Stramenopiles</taxon>
        <taxon>Oomycota</taxon>
        <taxon>Peronosporomycetes</taxon>
        <taxon>Pythiales</taxon>
        <taxon>Pythiaceae</taxon>
        <taxon>Globisporangium</taxon>
    </lineage>
</organism>
<dbReference type="AlphaFoldDB" id="K3X4H4"/>
<keyword evidence="5" id="KW-1185">Reference proteome</keyword>
<evidence type="ECO:0000256" key="2">
    <source>
        <dbReference type="SAM" id="Phobius"/>
    </source>
</evidence>
<feature type="compositionally biased region" description="Basic residues" evidence="1">
    <location>
        <begin position="121"/>
        <end position="134"/>
    </location>
</feature>
<keyword evidence="2" id="KW-0812">Transmembrane</keyword>
<feature type="chain" id="PRO_5003868389" description="RxLR effector protein" evidence="3">
    <location>
        <begin position="20"/>
        <end position="355"/>
    </location>
</feature>
<evidence type="ECO:0000313" key="5">
    <source>
        <dbReference type="Proteomes" id="UP000019132"/>
    </source>
</evidence>
<dbReference type="Proteomes" id="UP000019132">
    <property type="component" value="Unassembled WGS sequence"/>
</dbReference>
<evidence type="ECO:0008006" key="6">
    <source>
        <dbReference type="Google" id="ProtNLM"/>
    </source>
</evidence>
<keyword evidence="3" id="KW-0732">Signal</keyword>
<sequence length="355" mass="36094">MKLATILFALVAVAASVSASEEASGSTLGISEAVGIPEVIENDSDSAVQSTMLGVPVHTMSPNAADSHSALGVPVAISKDSPLVKELVKLGIPISIEQEGLNDDASSSSGSGSSEEITFPSKHHHKHQHKKHVRGSSGWTPGSKQGKAGEATVHIYGQPDKVIDVATPAPTTFATPAPTVPTPAPTFFSTPAPTVPTPAPTFFSTPAPTVPTPAPTYTTPAPTVPTPAPTDFEASPSGANPDSVNPYIKQVELPTETPMVTLATDSPATDGSTTSTPLHDSEAVTTALSASASDTEDEKTSIAVPMAVAGCVAAALAVAVVALIKQKRARSNSTITALPTSGAEVDYNNQMVTPV</sequence>
<proteinExistence type="predicted"/>
<dbReference type="EMBL" id="GL376601">
    <property type="status" value="NOT_ANNOTATED_CDS"/>
    <property type="molecule type" value="Genomic_DNA"/>
</dbReference>
<dbReference type="VEuPathDB" id="FungiDB:PYU1_G012097"/>
<keyword evidence="2" id="KW-1133">Transmembrane helix</keyword>
<dbReference type="InParanoid" id="K3X4H4"/>
<evidence type="ECO:0000256" key="1">
    <source>
        <dbReference type="SAM" id="MobiDB-lite"/>
    </source>
</evidence>
<feature type="transmembrane region" description="Helical" evidence="2">
    <location>
        <begin position="302"/>
        <end position="324"/>
    </location>
</feature>
<evidence type="ECO:0000256" key="3">
    <source>
        <dbReference type="SAM" id="SignalP"/>
    </source>
</evidence>
<dbReference type="EnsemblProtists" id="PYU1_T012123">
    <property type="protein sequence ID" value="PYU1_T012123"/>
    <property type="gene ID" value="PYU1_G012097"/>
</dbReference>
<feature type="region of interest" description="Disordered" evidence="1">
    <location>
        <begin position="261"/>
        <end position="297"/>
    </location>
</feature>
<reference evidence="5" key="2">
    <citation type="submission" date="2010-04" db="EMBL/GenBank/DDBJ databases">
        <authorList>
            <person name="Buell R."/>
            <person name="Hamilton J."/>
            <person name="Hostetler J."/>
        </authorList>
    </citation>
    <scope>NUCLEOTIDE SEQUENCE [LARGE SCALE GENOMIC DNA]</scope>
    <source>
        <strain evidence="5">DAOM:BR144</strain>
    </source>
</reference>
<keyword evidence="2" id="KW-0472">Membrane</keyword>
<evidence type="ECO:0000313" key="4">
    <source>
        <dbReference type="EnsemblProtists" id="PYU1_T012123"/>
    </source>
</evidence>
<feature type="compositionally biased region" description="Polar residues" evidence="1">
    <location>
        <begin position="263"/>
        <end position="293"/>
    </location>
</feature>
<dbReference type="HOGENOM" id="CLU_932155_0_0_1"/>